<gene>
    <name evidence="1" type="ORF">NCTC12998_05784</name>
</gene>
<evidence type="ECO:0000313" key="1">
    <source>
        <dbReference type="EMBL" id="VFS83658.1"/>
    </source>
</evidence>
<sequence>MAAGTGIFRRIDAGNAIQDFAHGGGAGFGEIVAADNIAGASMFKNIVFPGVAKPVADHRQRGFRIRRRRFQRPGLIAQRLQLQPATVEQRLQTVFHLIAAVQAIAVFSASQAGVRRERNAAAGGILVQGAV</sequence>
<proteinExistence type="predicted"/>
<dbReference type="AlphaFoldDB" id="A0A485CGD8"/>
<dbReference type="Proteomes" id="UP000345637">
    <property type="component" value="Unassembled WGS sequence"/>
</dbReference>
<organism evidence="1 2">
    <name type="scientific">Raoultella planticola</name>
    <name type="common">Klebsiella planticola</name>
    <dbReference type="NCBI Taxonomy" id="575"/>
    <lineage>
        <taxon>Bacteria</taxon>
        <taxon>Pseudomonadati</taxon>
        <taxon>Pseudomonadota</taxon>
        <taxon>Gammaproteobacteria</taxon>
        <taxon>Enterobacterales</taxon>
        <taxon>Enterobacteriaceae</taxon>
        <taxon>Klebsiella/Raoultella group</taxon>
        <taxon>Raoultella</taxon>
    </lineage>
</organism>
<dbReference type="EMBL" id="CAADJE010000027">
    <property type="protein sequence ID" value="VFS83658.1"/>
    <property type="molecule type" value="Genomic_DNA"/>
</dbReference>
<reference evidence="1 2" key="1">
    <citation type="submission" date="2019-03" db="EMBL/GenBank/DDBJ databases">
        <authorList>
            <consortium name="Pathogen Informatics"/>
        </authorList>
    </citation>
    <scope>NUCLEOTIDE SEQUENCE [LARGE SCALE GENOMIC DNA]</scope>
    <source>
        <strain evidence="1 2">NCTC12998</strain>
    </source>
</reference>
<accession>A0A485CGD8</accession>
<name>A0A485CGD8_RAOPL</name>
<evidence type="ECO:0000313" key="2">
    <source>
        <dbReference type="Proteomes" id="UP000345637"/>
    </source>
</evidence>
<protein>
    <submittedName>
        <fullName evidence="1">Uncharacterized protein</fullName>
    </submittedName>
</protein>